<dbReference type="RefSeq" id="WP_153137654.1">
    <property type="nucleotide sequence ID" value="NZ_VZAP01000052.1"/>
</dbReference>
<dbReference type="AlphaFoldDB" id="A0AA90VJM4"/>
<dbReference type="EMBL" id="VZAP01000052">
    <property type="protein sequence ID" value="MQO91898.1"/>
    <property type="molecule type" value="Genomic_DNA"/>
</dbReference>
<evidence type="ECO:0000313" key="1">
    <source>
        <dbReference type="EMBL" id="MQO91898.1"/>
    </source>
</evidence>
<accession>A0AA90VJM4</accession>
<protein>
    <submittedName>
        <fullName evidence="1">Uncharacterized protein</fullName>
    </submittedName>
</protein>
<sequence length="264" mass="30005">MFNRTGRIIFTFFVAISCHAQSEDRKIILMRENNIPTQEFHNEQIDSLYNNYSINTYSPKLWSIAPIHPLVLLSYCRIPIYSSSSAEQGIIYQGHDMTLSGMVAVTAYPGMMNKEEGMLGFSFRKEKLHFQVSGIVNKYGYYNSLLRQLGIFGQLTYQLSSPFSFTAFAYYYGNNVMPLMPNGDFMTPSMLGYYEVSRFGGYINYNPSEHFGIQMGGQVVERMGPKNHYEMEPIVTPYINVGHGKKKIGIGLPVGQIIYGIFGK</sequence>
<gene>
    <name evidence="1" type="ORF">F7D31_04305</name>
</gene>
<reference evidence="2" key="1">
    <citation type="submission" date="2019-09" db="EMBL/GenBank/DDBJ databases">
        <title>Distinct polysaccharide growth profiles of human intestinal Prevotella copri isolates.</title>
        <authorList>
            <person name="Fehlner-Peach H."/>
            <person name="Magnabosco C."/>
            <person name="Raghavan V."/>
            <person name="Scher J.U."/>
            <person name="Tett A."/>
            <person name="Cox L.M."/>
            <person name="Gottsegen C."/>
            <person name="Watters A."/>
            <person name="Wiltshire- Gordon J.D."/>
            <person name="Segata N."/>
            <person name="Bonneau R."/>
            <person name="Littman D.R."/>
        </authorList>
    </citation>
    <scope>NUCLEOTIDE SEQUENCE [LARGE SCALE GENOMIC DNA]</scope>
    <source>
        <strain evidence="2">iAU3127</strain>
    </source>
</reference>
<name>A0AA90VJM4_9BACT</name>
<dbReference type="PROSITE" id="PS51257">
    <property type="entry name" value="PROKAR_LIPOPROTEIN"/>
    <property type="match status" value="1"/>
</dbReference>
<comment type="caution">
    <text evidence="1">The sequence shown here is derived from an EMBL/GenBank/DDBJ whole genome shotgun (WGS) entry which is preliminary data.</text>
</comment>
<evidence type="ECO:0000313" key="2">
    <source>
        <dbReference type="Proteomes" id="UP000421283"/>
    </source>
</evidence>
<proteinExistence type="predicted"/>
<organism evidence="1 2">
    <name type="scientific">Segatella copri</name>
    <dbReference type="NCBI Taxonomy" id="165179"/>
    <lineage>
        <taxon>Bacteria</taxon>
        <taxon>Pseudomonadati</taxon>
        <taxon>Bacteroidota</taxon>
        <taxon>Bacteroidia</taxon>
        <taxon>Bacteroidales</taxon>
        <taxon>Prevotellaceae</taxon>
        <taxon>Segatella</taxon>
    </lineage>
</organism>
<dbReference type="Proteomes" id="UP000421283">
    <property type="component" value="Unassembled WGS sequence"/>
</dbReference>